<evidence type="ECO:0000256" key="5">
    <source>
        <dbReference type="ARBA" id="ARBA00023136"/>
    </source>
</evidence>
<evidence type="ECO:0000256" key="6">
    <source>
        <dbReference type="SAM" id="Phobius"/>
    </source>
</evidence>
<feature type="transmembrane region" description="Helical" evidence="6">
    <location>
        <begin position="85"/>
        <end position="109"/>
    </location>
</feature>
<dbReference type="PROSITE" id="PS51257">
    <property type="entry name" value="PROKAR_LIPOPROTEIN"/>
    <property type="match status" value="1"/>
</dbReference>
<feature type="transmembrane region" description="Helical" evidence="6">
    <location>
        <begin position="55"/>
        <end position="78"/>
    </location>
</feature>
<dbReference type="PANTHER" id="PTHR19282:SF519">
    <property type="entry name" value="TETRASPANIN"/>
    <property type="match status" value="1"/>
</dbReference>
<dbReference type="PIRSF" id="PIRSF002419">
    <property type="entry name" value="Tetraspanin"/>
    <property type="match status" value="1"/>
</dbReference>
<accession>A0AA36AR99</accession>
<evidence type="ECO:0000256" key="3">
    <source>
        <dbReference type="ARBA" id="ARBA00022692"/>
    </source>
</evidence>
<evidence type="ECO:0000256" key="1">
    <source>
        <dbReference type="ARBA" id="ARBA00004141"/>
    </source>
</evidence>
<proteinExistence type="inferred from homology"/>
<name>A0AA36AR99_OCTVU</name>
<evidence type="ECO:0000256" key="4">
    <source>
        <dbReference type="ARBA" id="ARBA00022989"/>
    </source>
</evidence>
<comment type="subcellular location">
    <subcellularLocation>
        <location evidence="1">Membrane</location>
        <topology evidence="1">Multi-pass membrane protein</topology>
    </subcellularLocation>
</comment>
<organism evidence="7 8">
    <name type="scientific">Octopus vulgaris</name>
    <name type="common">Common octopus</name>
    <dbReference type="NCBI Taxonomy" id="6645"/>
    <lineage>
        <taxon>Eukaryota</taxon>
        <taxon>Metazoa</taxon>
        <taxon>Spiralia</taxon>
        <taxon>Lophotrochozoa</taxon>
        <taxon>Mollusca</taxon>
        <taxon>Cephalopoda</taxon>
        <taxon>Coleoidea</taxon>
        <taxon>Octopodiformes</taxon>
        <taxon>Octopoda</taxon>
        <taxon>Incirrata</taxon>
        <taxon>Octopodidae</taxon>
        <taxon>Octopus</taxon>
    </lineage>
</organism>
<dbReference type="PANTHER" id="PTHR19282">
    <property type="entry name" value="TETRASPANIN"/>
    <property type="match status" value="1"/>
</dbReference>
<dbReference type="Pfam" id="PF00335">
    <property type="entry name" value="Tetraspanin"/>
    <property type="match status" value="1"/>
</dbReference>
<keyword evidence="4 6" id="KW-1133">Transmembrane helix</keyword>
<feature type="transmembrane region" description="Helical" evidence="6">
    <location>
        <begin position="12"/>
        <end position="35"/>
    </location>
</feature>
<evidence type="ECO:0000313" key="8">
    <source>
        <dbReference type="Proteomes" id="UP001162480"/>
    </source>
</evidence>
<dbReference type="PROSITE" id="PS00421">
    <property type="entry name" value="TM4_1"/>
    <property type="match status" value="1"/>
</dbReference>
<dbReference type="GO" id="GO:0005886">
    <property type="term" value="C:plasma membrane"/>
    <property type="evidence" value="ECO:0007669"/>
    <property type="project" value="TreeGrafter"/>
</dbReference>
<evidence type="ECO:0000256" key="2">
    <source>
        <dbReference type="ARBA" id="ARBA00006840"/>
    </source>
</evidence>
<dbReference type="PRINTS" id="PR00259">
    <property type="entry name" value="TMFOUR"/>
</dbReference>
<dbReference type="EMBL" id="OX597817">
    <property type="protein sequence ID" value="CAI9720856.1"/>
    <property type="molecule type" value="Genomic_DNA"/>
</dbReference>
<comment type="similarity">
    <text evidence="2">Belongs to the tetraspanin (TM4SF) family.</text>
</comment>
<reference evidence="7" key="1">
    <citation type="submission" date="2023-08" db="EMBL/GenBank/DDBJ databases">
        <authorList>
            <person name="Alioto T."/>
            <person name="Alioto T."/>
            <person name="Gomez Garrido J."/>
        </authorList>
    </citation>
    <scope>NUCLEOTIDE SEQUENCE</scope>
</reference>
<sequence>MGLTRCGNFLKYSMFIFNFLILICGCVLLGIGIYTRANDTPACITSLGSNLFLPVAFMLITLGSIVIILSFLGCCGAIKEVRCMLATFFALLLLMLIVLMIGGIIAYVFRGEIKNYFRHHLYSSLNDSYGENDRETRAWNCMQSAYEDDIVGVGVAVVSGNDDVIERKRGRQRLRRH</sequence>
<dbReference type="Proteomes" id="UP001162480">
    <property type="component" value="Chromosome 4"/>
</dbReference>
<dbReference type="AlphaFoldDB" id="A0AA36AR99"/>
<dbReference type="InterPro" id="IPR018499">
    <property type="entry name" value="Tetraspanin/Peripherin"/>
</dbReference>
<keyword evidence="3 6" id="KW-0812">Transmembrane</keyword>
<dbReference type="InterPro" id="IPR000301">
    <property type="entry name" value="Tetraspanin_animals"/>
</dbReference>
<protein>
    <submittedName>
        <fullName evidence="7">CD151 antigen-like isoform X3</fullName>
    </submittedName>
</protein>
<evidence type="ECO:0000313" key="7">
    <source>
        <dbReference type="EMBL" id="CAI9720856.1"/>
    </source>
</evidence>
<gene>
    <name evidence="7" type="ORF">OCTVUL_1B028453</name>
</gene>
<keyword evidence="5 6" id="KW-0472">Membrane</keyword>
<dbReference type="InterPro" id="IPR018503">
    <property type="entry name" value="Tetraspanin_CS"/>
</dbReference>
<keyword evidence="8" id="KW-1185">Reference proteome</keyword>